<gene>
    <name evidence="2" type="ORF">UW52_C0066G0006</name>
</gene>
<name>A0A0G1IFP5_9BACT</name>
<dbReference type="CDD" id="cd02440">
    <property type="entry name" value="AdoMet_MTases"/>
    <property type="match status" value="1"/>
</dbReference>
<evidence type="ECO:0000313" key="3">
    <source>
        <dbReference type="Proteomes" id="UP000034521"/>
    </source>
</evidence>
<dbReference type="Gene3D" id="3.40.50.150">
    <property type="entry name" value="Vaccinia Virus protein VP39"/>
    <property type="match status" value="1"/>
</dbReference>
<organism evidence="2 3">
    <name type="scientific">Candidatus Gottesmanbacteria bacterium GW2011_GWA1_44_24b</name>
    <dbReference type="NCBI Taxonomy" id="1618437"/>
    <lineage>
        <taxon>Bacteria</taxon>
        <taxon>Candidatus Gottesmaniibacteriota</taxon>
    </lineage>
</organism>
<evidence type="ECO:0000259" key="1">
    <source>
        <dbReference type="Pfam" id="PF13847"/>
    </source>
</evidence>
<evidence type="ECO:0000313" key="2">
    <source>
        <dbReference type="EMBL" id="KKT57603.1"/>
    </source>
</evidence>
<proteinExistence type="predicted"/>
<dbReference type="Pfam" id="PF13847">
    <property type="entry name" value="Methyltransf_31"/>
    <property type="match status" value="1"/>
</dbReference>
<comment type="caution">
    <text evidence="2">The sequence shown here is derived from an EMBL/GenBank/DDBJ whole genome shotgun (WGS) entry which is preliminary data.</text>
</comment>
<reference evidence="2 3" key="1">
    <citation type="journal article" date="2015" name="Nature">
        <title>rRNA introns, odd ribosomes, and small enigmatic genomes across a large radiation of phyla.</title>
        <authorList>
            <person name="Brown C.T."/>
            <person name="Hug L.A."/>
            <person name="Thomas B.C."/>
            <person name="Sharon I."/>
            <person name="Castelle C.J."/>
            <person name="Singh A."/>
            <person name="Wilkins M.J."/>
            <person name="Williams K.H."/>
            <person name="Banfield J.F."/>
        </authorList>
    </citation>
    <scope>NUCLEOTIDE SEQUENCE [LARGE SCALE GENOMIC DNA]</scope>
</reference>
<feature type="domain" description="Methyltransferase" evidence="1">
    <location>
        <begin position="70"/>
        <end position="210"/>
    </location>
</feature>
<dbReference type="InterPro" id="IPR029063">
    <property type="entry name" value="SAM-dependent_MTases_sf"/>
</dbReference>
<protein>
    <recommendedName>
        <fullName evidence="1">Methyltransferase domain-containing protein</fullName>
    </recommendedName>
</protein>
<dbReference type="AlphaFoldDB" id="A0A0G1IFP5"/>
<sequence>MDNGFDSPKPTPRITLSSELQNITSTTDPSITLSSQDLLGPKELGDERKRFWNMLALLIPMTGYQSPEHRTVQVLDIACGKCREGFVLSTYFGGNRFGNPSPNVLVSGIDINPDDINTANENNSSYDIDRKTRVPMFNYQFINGDATNLDQYPQLPQTADVFVIRHQQISSNEVTWTTIFQQAIDRLGENGIGIITSFSDVEHDMLIGKLEQLHCEVVMNKPNPHAEPTETQGVSVDRHIAIVKKGSLASGILI</sequence>
<dbReference type="EMBL" id="LCIQ01000066">
    <property type="protein sequence ID" value="KKT57603.1"/>
    <property type="molecule type" value="Genomic_DNA"/>
</dbReference>
<dbReference type="SUPFAM" id="SSF53335">
    <property type="entry name" value="S-adenosyl-L-methionine-dependent methyltransferases"/>
    <property type="match status" value="1"/>
</dbReference>
<accession>A0A0G1IFP5</accession>
<dbReference type="InterPro" id="IPR025714">
    <property type="entry name" value="Methyltranfer_dom"/>
</dbReference>
<dbReference type="Proteomes" id="UP000034521">
    <property type="component" value="Unassembled WGS sequence"/>
</dbReference>